<dbReference type="EMBL" id="CAIX01000228">
    <property type="protein sequence ID" value="CCI48482.1"/>
    <property type="molecule type" value="Genomic_DNA"/>
</dbReference>
<accession>A0A024GP41</accession>
<evidence type="ECO:0000256" key="1">
    <source>
        <dbReference type="SAM" id="MobiDB-lite"/>
    </source>
</evidence>
<proteinExistence type="predicted"/>
<reference evidence="2 3" key="1">
    <citation type="submission" date="2012-05" db="EMBL/GenBank/DDBJ databases">
        <title>Recombination and specialization in a pathogen metapopulation.</title>
        <authorList>
            <person name="Gardiner A."/>
            <person name="Kemen E."/>
            <person name="Schultz-Larsen T."/>
            <person name="MacLean D."/>
            <person name="Van Oosterhout C."/>
            <person name="Jones J.D.G."/>
        </authorList>
    </citation>
    <scope>NUCLEOTIDE SEQUENCE [LARGE SCALE GENOMIC DNA]</scope>
    <source>
        <strain evidence="2 3">Ac Nc2</strain>
    </source>
</reference>
<evidence type="ECO:0000313" key="3">
    <source>
        <dbReference type="Proteomes" id="UP000053237"/>
    </source>
</evidence>
<dbReference type="InParanoid" id="A0A024GP41"/>
<evidence type="ECO:0000313" key="2">
    <source>
        <dbReference type="EMBL" id="CCI48482.1"/>
    </source>
</evidence>
<sequence length="241" mass="27666">MFHSSQRSCRNKVASGLTLRAGNSMFISPVPFVEEWQSAPRPAQKNNACDDASPRLMSNSSAIRTLSYEKSLYIEPPLFCGILSLQHESVGDKIEYEELDYNQTIYEKESEMSDSENDFELVLSDEWKSLLRFQRGKPLQPKEILQKKKSNTYSNTGSINKKHSSATKRKKKTTVRWQDRLRAEVSDGNADAAILDDIIRSMSVSDTQRNHLKQLETTIEEKFEQLCRSSKRVMWPAYSID</sequence>
<organism evidence="2 3">
    <name type="scientific">Albugo candida</name>
    <dbReference type="NCBI Taxonomy" id="65357"/>
    <lineage>
        <taxon>Eukaryota</taxon>
        <taxon>Sar</taxon>
        <taxon>Stramenopiles</taxon>
        <taxon>Oomycota</taxon>
        <taxon>Peronosporomycetes</taxon>
        <taxon>Albuginales</taxon>
        <taxon>Albuginaceae</taxon>
        <taxon>Albugo</taxon>
    </lineage>
</organism>
<gene>
    <name evidence="2" type="ORF">BN9_096120</name>
</gene>
<keyword evidence="3" id="KW-1185">Reference proteome</keyword>
<protein>
    <submittedName>
        <fullName evidence="2">Uncharacterized protein</fullName>
    </submittedName>
</protein>
<comment type="caution">
    <text evidence="2">The sequence shown here is derived from an EMBL/GenBank/DDBJ whole genome shotgun (WGS) entry which is preliminary data.</text>
</comment>
<dbReference type="Proteomes" id="UP000053237">
    <property type="component" value="Unassembled WGS sequence"/>
</dbReference>
<feature type="region of interest" description="Disordered" evidence="1">
    <location>
        <begin position="152"/>
        <end position="173"/>
    </location>
</feature>
<name>A0A024GP41_9STRA</name>
<dbReference type="AlphaFoldDB" id="A0A024GP41"/>
<feature type="compositionally biased region" description="Basic residues" evidence="1">
    <location>
        <begin position="160"/>
        <end position="173"/>
    </location>
</feature>